<organism evidence="1 2">
    <name type="scientific">Boletus edulis BED1</name>
    <dbReference type="NCBI Taxonomy" id="1328754"/>
    <lineage>
        <taxon>Eukaryota</taxon>
        <taxon>Fungi</taxon>
        <taxon>Dikarya</taxon>
        <taxon>Basidiomycota</taxon>
        <taxon>Agaricomycotina</taxon>
        <taxon>Agaricomycetes</taxon>
        <taxon>Agaricomycetidae</taxon>
        <taxon>Boletales</taxon>
        <taxon>Boletineae</taxon>
        <taxon>Boletaceae</taxon>
        <taxon>Boletoideae</taxon>
        <taxon>Boletus</taxon>
    </lineage>
</organism>
<comment type="caution">
    <text evidence="1">The sequence shown here is derived from an EMBL/GenBank/DDBJ whole genome shotgun (WGS) entry which is preliminary data.</text>
</comment>
<proteinExistence type="predicted"/>
<evidence type="ECO:0000313" key="2">
    <source>
        <dbReference type="Proteomes" id="UP001194468"/>
    </source>
</evidence>
<gene>
    <name evidence="1" type="ORF">L210DRAFT_3541353</name>
</gene>
<dbReference type="EMBL" id="WHUW01000013">
    <property type="protein sequence ID" value="KAF8439984.1"/>
    <property type="molecule type" value="Genomic_DNA"/>
</dbReference>
<sequence>MVARQFPASCLRVSMSHVRPIRLEYRSVLSDSERLNPHPLPNDHAFVQRAALSPTASKRVSLSSDAPPTLDGIVTPCILML</sequence>
<reference evidence="1" key="2">
    <citation type="journal article" date="2020" name="Nat. Commun.">
        <title>Large-scale genome sequencing of mycorrhizal fungi provides insights into the early evolution of symbiotic traits.</title>
        <authorList>
            <person name="Miyauchi S."/>
            <person name="Kiss E."/>
            <person name="Kuo A."/>
            <person name="Drula E."/>
            <person name="Kohler A."/>
            <person name="Sanchez-Garcia M."/>
            <person name="Morin E."/>
            <person name="Andreopoulos B."/>
            <person name="Barry K.W."/>
            <person name="Bonito G."/>
            <person name="Buee M."/>
            <person name="Carver A."/>
            <person name="Chen C."/>
            <person name="Cichocki N."/>
            <person name="Clum A."/>
            <person name="Culley D."/>
            <person name="Crous P.W."/>
            <person name="Fauchery L."/>
            <person name="Girlanda M."/>
            <person name="Hayes R.D."/>
            <person name="Keri Z."/>
            <person name="LaButti K."/>
            <person name="Lipzen A."/>
            <person name="Lombard V."/>
            <person name="Magnuson J."/>
            <person name="Maillard F."/>
            <person name="Murat C."/>
            <person name="Nolan M."/>
            <person name="Ohm R.A."/>
            <person name="Pangilinan J."/>
            <person name="Pereira M.F."/>
            <person name="Perotto S."/>
            <person name="Peter M."/>
            <person name="Pfister S."/>
            <person name="Riley R."/>
            <person name="Sitrit Y."/>
            <person name="Stielow J.B."/>
            <person name="Szollosi G."/>
            <person name="Zifcakova L."/>
            <person name="Stursova M."/>
            <person name="Spatafora J.W."/>
            <person name="Tedersoo L."/>
            <person name="Vaario L.M."/>
            <person name="Yamada A."/>
            <person name="Yan M."/>
            <person name="Wang P."/>
            <person name="Xu J."/>
            <person name="Bruns T."/>
            <person name="Baldrian P."/>
            <person name="Vilgalys R."/>
            <person name="Dunand C."/>
            <person name="Henrissat B."/>
            <person name="Grigoriev I.V."/>
            <person name="Hibbett D."/>
            <person name="Nagy L.G."/>
            <person name="Martin F.M."/>
        </authorList>
    </citation>
    <scope>NUCLEOTIDE SEQUENCE</scope>
    <source>
        <strain evidence="1">BED1</strain>
    </source>
</reference>
<protein>
    <submittedName>
        <fullName evidence="1">Uncharacterized protein</fullName>
    </submittedName>
</protein>
<reference evidence="1" key="1">
    <citation type="submission" date="2019-10" db="EMBL/GenBank/DDBJ databases">
        <authorList>
            <consortium name="DOE Joint Genome Institute"/>
            <person name="Kuo A."/>
            <person name="Miyauchi S."/>
            <person name="Kiss E."/>
            <person name="Drula E."/>
            <person name="Kohler A."/>
            <person name="Sanchez-Garcia M."/>
            <person name="Andreopoulos B."/>
            <person name="Barry K.W."/>
            <person name="Bonito G."/>
            <person name="Buee M."/>
            <person name="Carver A."/>
            <person name="Chen C."/>
            <person name="Cichocki N."/>
            <person name="Clum A."/>
            <person name="Culley D."/>
            <person name="Crous P.W."/>
            <person name="Fauchery L."/>
            <person name="Girlanda M."/>
            <person name="Hayes R."/>
            <person name="Keri Z."/>
            <person name="LaButti K."/>
            <person name="Lipzen A."/>
            <person name="Lombard V."/>
            <person name="Magnuson J."/>
            <person name="Maillard F."/>
            <person name="Morin E."/>
            <person name="Murat C."/>
            <person name="Nolan M."/>
            <person name="Ohm R."/>
            <person name="Pangilinan J."/>
            <person name="Pereira M."/>
            <person name="Perotto S."/>
            <person name="Peter M."/>
            <person name="Riley R."/>
            <person name="Sitrit Y."/>
            <person name="Stielow B."/>
            <person name="Szollosi G."/>
            <person name="Zifcakova L."/>
            <person name="Stursova M."/>
            <person name="Spatafora J.W."/>
            <person name="Tedersoo L."/>
            <person name="Vaario L.-M."/>
            <person name="Yamada A."/>
            <person name="Yan M."/>
            <person name="Wang P."/>
            <person name="Xu J."/>
            <person name="Bruns T."/>
            <person name="Baldrian P."/>
            <person name="Vilgalys R."/>
            <person name="Henrissat B."/>
            <person name="Grigoriev I.V."/>
            <person name="Hibbett D."/>
            <person name="Nagy L.G."/>
            <person name="Martin F.M."/>
        </authorList>
    </citation>
    <scope>NUCLEOTIDE SEQUENCE</scope>
    <source>
        <strain evidence="1">BED1</strain>
    </source>
</reference>
<accession>A0AAD4BU71</accession>
<keyword evidence="2" id="KW-1185">Reference proteome</keyword>
<evidence type="ECO:0000313" key="1">
    <source>
        <dbReference type="EMBL" id="KAF8439984.1"/>
    </source>
</evidence>
<dbReference type="Proteomes" id="UP001194468">
    <property type="component" value="Unassembled WGS sequence"/>
</dbReference>
<name>A0AAD4BU71_BOLED</name>
<dbReference type="AlphaFoldDB" id="A0AAD4BU71"/>